<feature type="domain" description="Bromodomain associated" evidence="8">
    <location>
        <begin position="56"/>
        <end position="117"/>
    </location>
</feature>
<dbReference type="OrthoDB" id="2193813at2759"/>
<dbReference type="InterPro" id="IPR009072">
    <property type="entry name" value="Histone-fold"/>
</dbReference>
<comment type="similarity">
    <text evidence="2">Belongs to the TAF8 family.</text>
</comment>
<keyword evidence="5" id="KW-0804">Transcription</keyword>
<dbReference type="PANTHER" id="PTHR46469">
    <property type="entry name" value="TRANSCRIPTION INITIATION FACTOR TFIID SUBUNIT 8"/>
    <property type="match status" value="1"/>
</dbReference>
<name>M2MLX5_BAUPA</name>
<evidence type="ECO:0000256" key="2">
    <source>
        <dbReference type="ARBA" id="ARBA00008767"/>
    </source>
</evidence>
<dbReference type="InterPro" id="IPR019473">
    <property type="entry name" value="TFIID_su8_C"/>
</dbReference>
<comment type="subcellular location">
    <subcellularLocation>
        <location evidence="1">Nucleus</location>
    </subcellularLocation>
</comment>
<dbReference type="Proteomes" id="UP000011761">
    <property type="component" value="Unassembled WGS sequence"/>
</dbReference>
<organism evidence="10 11">
    <name type="scientific">Baudoinia panamericana (strain UAMH 10762)</name>
    <name type="common">Angels' share fungus</name>
    <name type="synonym">Baudoinia compniacensis (strain UAMH 10762)</name>
    <dbReference type="NCBI Taxonomy" id="717646"/>
    <lineage>
        <taxon>Eukaryota</taxon>
        <taxon>Fungi</taxon>
        <taxon>Dikarya</taxon>
        <taxon>Ascomycota</taxon>
        <taxon>Pezizomycotina</taxon>
        <taxon>Dothideomycetes</taxon>
        <taxon>Dothideomycetidae</taxon>
        <taxon>Mycosphaerellales</taxon>
        <taxon>Teratosphaeriaceae</taxon>
        <taxon>Baudoinia</taxon>
    </lineage>
</organism>
<evidence type="ECO:0000313" key="10">
    <source>
        <dbReference type="EMBL" id="EMC92393.1"/>
    </source>
</evidence>
<feature type="domain" description="Transcription factor TFIID subunit 8 C-terminal" evidence="9">
    <location>
        <begin position="173"/>
        <end position="221"/>
    </location>
</feature>
<feature type="region of interest" description="Disordered" evidence="7">
    <location>
        <begin position="226"/>
        <end position="247"/>
    </location>
</feature>
<dbReference type="GO" id="GO:0005669">
    <property type="term" value="C:transcription factor TFIID complex"/>
    <property type="evidence" value="ECO:0007669"/>
    <property type="project" value="InterPro"/>
</dbReference>
<accession>M2MLX5</accession>
<sequence length="316" mass="34864">MTEPLPHAGTKRPYSSIAEGQPHKKRRVRHRLHHVQRLPQDVEPASQDPASVQTQLLRSITAALTIAGFDSVTSSALEMFRSHTEEYMLRFSTYIRTSMHGGRRARPAPPDFNMALSLMPNTSSASLLRPHLKLLIPEGISYPSIPEPIPAPRPAPDLSALLRPLTSSLLPNYIPKHFPPLPPQHSWKQTPVFPERETDPRKMREKATEEGMLAEQALRRLATAAKSGALKAEKKRSNALSGPGKARDARLTKVDKRLDLFADVMGEIGGKADAEGDLSMAVEGATDALKDGIDVGMPEGVVVNYEMGLWRHGRHE</sequence>
<evidence type="ECO:0000256" key="1">
    <source>
        <dbReference type="ARBA" id="ARBA00004123"/>
    </source>
</evidence>
<keyword evidence="6" id="KW-0539">Nucleus</keyword>
<dbReference type="GeneID" id="19113535"/>
<dbReference type="Pfam" id="PF10406">
    <property type="entry name" value="TAF8_C"/>
    <property type="match status" value="1"/>
</dbReference>
<dbReference type="InterPro" id="IPR037818">
    <property type="entry name" value="TAF8"/>
</dbReference>
<protein>
    <recommendedName>
        <fullName evidence="3">Transcription initiation factor TFIID subunit 8</fullName>
    </recommendedName>
</protein>
<dbReference type="KEGG" id="bcom:BAUCODRAFT_38446"/>
<dbReference type="STRING" id="717646.M2MLX5"/>
<dbReference type="InterPro" id="IPR006565">
    <property type="entry name" value="BTP"/>
</dbReference>
<evidence type="ECO:0000259" key="8">
    <source>
        <dbReference type="Pfam" id="PF07524"/>
    </source>
</evidence>
<evidence type="ECO:0000256" key="4">
    <source>
        <dbReference type="ARBA" id="ARBA00023015"/>
    </source>
</evidence>
<dbReference type="GO" id="GO:0006367">
    <property type="term" value="P:transcription initiation at RNA polymerase II promoter"/>
    <property type="evidence" value="ECO:0007669"/>
    <property type="project" value="TreeGrafter"/>
</dbReference>
<dbReference type="HOGENOM" id="CLU_026584_0_1_1"/>
<dbReference type="AlphaFoldDB" id="M2MLX5"/>
<feature type="region of interest" description="Disordered" evidence="7">
    <location>
        <begin position="1"/>
        <end position="27"/>
    </location>
</feature>
<proteinExistence type="inferred from homology"/>
<dbReference type="RefSeq" id="XP_007680403.1">
    <property type="nucleotide sequence ID" value="XM_007682213.1"/>
</dbReference>
<dbReference type="Pfam" id="PF07524">
    <property type="entry name" value="Bromo_TP"/>
    <property type="match status" value="1"/>
</dbReference>
<dbReference type="PANTHER" id="PTHR46469:SF1">
    <property type="entry name" value="TRANSCRIPTION INITIATION FACTOR TFIID SUBUNIT 8"/>
    <property type="match status" value="1"/>
</dbReference>
<keyword evidence="11" id="KW-1185">Reference proteome</keyword>
<reference evidence="10 11" key="1">
    <citation type="journal article" date="2012" name="PLoS Pathog.">
        <title>Diverse lifestyles and strategies of plant pathogenesis encoded in the genomes of eighteen Dothideomycetes fungi.</title>
        <authorList>
            <person name="Ohm R.A."/>
            <person name="Feau N."/>
            <person name="Henrissat B."/>
            <person name="Schoch C.L."/>
            <person name="Horwitz B.A."/>
            <person name="Barry K.W."/>
            <person name="Condon B.J."/>
            <person name="Copeland A.C."/>
            <person name="Dhillon B."/>
            <person name="Glaser F."/>
            <person name="Hesse C.N."/>
            <person name="Kosti I."/>
            <person name="LaButti K."/>
            <person name="Lindquist E.A."/>
            <person name="Lucas S."/>
            <person name="Salamov A.A."/>
            <person name="Bradshaw R.E."/>
            <person name="Ciuffetti L."/>
            <person name="Hamelin R.C."/>
            <person name="Kema G.H.J."/>
            <person name="Lawrence C."/>
            <person name="Scott J.A."/>
            <person name="Spatafora J.W."/>
            <person name="Turgeon B.G."/>
            <person name="de Wit P.J.G.M."/>
            <person name="Zhong S."/>
            <person name="Goodwin S.B."/>
            <person name="Grigoriev I.V."/>
        </authorList>
    </citation>
    <scope>NUCLEOTIDE SEQUENCE [LARGE SCALE GENOMIC DNA]</scope>
    <source>
        <strain evidence="10 11">UAMH 10762</strain>
    </source>
</reference>
<dbReference type="eggNOG" id="KOG4336">
    <property type="taxonomic scope" value="Eukaryota"/>
</dbReference>
<dbReference type="GO" id="GO:0046982">
    <property type="term" value="F:protein heterodimerization activity"/>
    <property type="evidence" value="ECO:0007669"/>
    <property type="project" value="InterPro"/>
</dbReference>
<evidence type="ECO:0000313" key="11">
    <source>
        <dbReference type="Proteomes" id="UP000011761"/>
    </source>
</evidence>
<dbReference type="EMBL" id="KB445562">
    <property type="protein sequence ID" value="EMC92393.1"/>
    <property type="molecule type" value="Genomic_DNA"/>
</dbReference>
<dbReference type="OMA" id="HDWIYAL"/>
<dbReference type="CDD" id="cd08049">
    <property type="entry name" value="TAF8"/>
    <property type="match status" value="1"/>
</dbReference>
<gene>
    <name evidence="10" type="ORF">BAUCODRAFT_38446</name>
</gene>
<evidence type="ECO:0000256" key="5">
    <source>
        <dbReference type="ARBA" id="ARBA00023163"/>
    </source>
</evidence>
<evidence type="ECO:0000259" key="9">
    <source>
        <dbReference type="Pfam" id="PF10406"/>
    </source>
</evidence>
<evidence type="ECO:0000256" key="6">
    <source>
        <dbReference type="ARBA" id="ARBA00023242"/>
    </source>
</evidence>
<evidence type="ECO:0000256" key="3">
    <source>
        <dbReference type="ARBA" id="ARBA00017307"/>
    </source>
</evidence>
<dbReference type="Gene3D" id="1.10.20.10">
    <property type="entry name" value="Histone, subunit A"/>
    <property type="match status" value="1"/>
</dbReference>
<evidence type="ECO:0000256" key="7">
    <source>
        <dbReference type="SAM" id="MobiDB-lite"/>
    </source>
</evidence>
<keyword evidence="4" id="KW-0805">Transcription regulation</keyword>